<gene>
    <name evidence="3" type="ORF">J2W49_002692</name>
</gene>
<evidence type="ECO:0000313" key="4">
    <source>
        <dbReference type="Proteomes" id="UP001265700"/>
    </source>
</evidence>
<keyword evidence="3" id="KW-0378">Hydrolase</keyword>
<keyword evidence="1" id="KW-1133">Transmembrane helix</keyword>
<dbReference type="Pfam" id="PF12697">
    <property type="entry name" value="Abhydrolase_6"/>
    <property type="match status" value="1"/>
</dbReference>
<dbReference type="InterPro" id="IPR000073">
    <property type="entry name" value="AB_hydrolase_1"/>
</dbReference>
<proteinExistence type="predicted"/>
<evidence type="ECO:0000259" key="2">
    <source>
        <dbReference type="Pfam" id="PF12697"/>
    </source>
</evidence>
<dbReference type="PANTHER" id="PTHR37946:SF1">
    <property type="entry name" value="SLL1969 PROTEIN"/>
    <property type="match status" value="1"/>
</dbReference>
<comment type="caution">
    <text evidence="3">The sequence shown here is derived from an EMBL/GenBank/DDBJ whole genome shotgun (WGS) entry which is preliminary data.</text>
</comment>
<organism evidence="3 4">
    <name type="scientific">Hydrogenophaga palleronii</name>
    <dbReference type="NCBI Taxonomy" id="65655"/>
    <lineage>
        <taxon>Bacteria</taxon>
        <taxon>Pseudomonadati</taxon>
        <taxon>Pseudomonadota</taxon>
        <taxon>Betaproteobacteria</taxon>
        <taxon>Burkholderiales</taxon>
        <taxon>Comamonadaceae</taxon>
        <taxon>Hydrogenophaga</taxon>
    </lineage>
</organism>
<keyword evidence="4" id="KW-1185">Reference proteome</keyword>
<feature type="transmembrane region" description="Helical" evidence="1">
    <location>
        <begin position="7"/>
        <end position="24"/>
    </location>
</feature>
<sequence length="301" mass="32827">MALLQQALVIAAMCGAVLWMWWFWPHPGWVIAGAVAFLSAHAVVLAIECVVAAAINRSDPAPTAGWRAWLGAWWSETRVAPMVFAWRQPFCWRHLPDNEAPAAGMGSAAVVLVHGFVCNRGLWVPWMKALRAQQLPYVSVNLEPVFGSIDAYGTLIEEAVSRAERMTGRPPIVVCHSMGGLAVRAWLARQSVRSRVEAVITIGTPHRGTWLGRLSRVTNGRQMQPGCDWLAALEKLEQAQSPCPYAHFVCWYSNTDNIVFPASTATLPGADNRLVAGAAHVAMAFHPVVMTDTMALVNAQA</sequence>
<dbReference type="GO" id="GO:0016787">
    <property type="term" value="F:hydrolase activity"/>
    <property type="evidence" value="ECO:0007669"/>
    <property type="project" value="UniProtKB-KW"/>
</dbReference>
<reference evidence="3 4" key="1">
    <citation type="submission" date="2023-07" db="EMBL/GenBank/DDBJ databases">
        <title>Sorghum-associated microbial communities from plants grown in Nebraska, USA.</title>
        <authorList>
            <person name="Schachtman D."/>
        </authorList>
    </citation>
    <scope>NUCLEOTIDE SEQUENCE [LARGE SCALE GENOMIC DNA]</scope>
    <source>
        <strain evidence="3 4">4249</strain>
    </source>
</reference>
<dbReference type="EMBL" id="JAVDWU010000005">
    <property type="protein sequence ID" value="MDR7150729.1"/>
    <property type="molecule type" value="Genomic_DNA"/>
</dbReference>
<dbReference type="RefSeq" id="WP_310316741.1">
    <property type="nucleotide sequence ID" value="NZ_JAVDWU010000005.1"/>
</dbReference>
<accession>A0ABU1WNV7</accession>
<feature type="domain" description="AB hydrolase-1" evidence="2">
    <location>
        <begin position="110"/>
        <end position="200"/>
    </location>
</feature>
<dbReference type="Proteomes" id="UP001265700">
    <property type="component" value="Unassembled WGS sequence"/>
</dbReference>
<dbReference type="Gene3D" id="3.40.50.1820">
    <property type="entry name" value="alpha/beta hydrolase"/>
    <property type="match status" value="1"/>
</dbReference>
<evidence type="ECO:0000313" key="3">
    <source>
        <dbReference type="EMBL" id="MDR7150729.1"/>
    </source>
</evidence>
<dbReference type="InterPro" id="IPR029058">
    <property type="entry name" value="AB_hydrolase_fold"/>
</dbReference>
<dbReference type="SUPFAM" id="SSF53474">
    <property type="entry name" value="alpha/beta-Hydrolases"/>
    <property type="match status" value="1"/>
</dbReference>
<dbReference type="PANTHER" id="PTHR37946">
    <property type="entry name" value="SLL1969 PROTEIN"/>
    <property type="match status" value="1"/>
</dbReference>
<evidence type="ECO:0000256" key="1">
    <source>
        <dbReference type="SAM" id="Phobius"/>
    </source>
</evidence>
<protein>
    <submittedName>
        <fullName evidence="3">Triacylglycerol esterase/lipase EstA (Alpha/beta hydrolase family)</fullName>
    </submittedName>
</protein>
<feature type="transmembrane region" description="Helical" evidence="1">
    <location>
        <begin position="30"/>
        <end position="55"/>
    </location>
</feature>
<keyword evidence="1" id="KW-0812">Transmembrane</keyword>
<name>A0ABU1WNV7_9BURK</name>
<keyword evidence="1" id="KW-0472">Membrane</keyword>